<evidence type="ECO:0000256" key="1">
    <source>
        <dbReference type="SAM" id="MobiDB-lite"/>
    </source>
</evidence>
<organism evidence="2 3">
    <name type="scientific">Micromonospora echinospora</name>
    <name type="common">Micromonospora purpurea</name>
    <dbReference type="NCBI Taxonomy" id="1877"/>
    <lineage>
        <taxon>Bacteria</taxon>
        <taxon>Bacillati</taxon>
        <taxon>Actinomycetota</taxon>
        <taxon>Actinomycetes</taxon>
        <taxon>Micromonosporales</taxon>
        <taxon>Micromonosporaceae</taxon>
        <taxon>Micromonospora</taxon>
    </lineage>
</organism>
<feature type="region of interest" description="Disordered" evidence="1">
    <location>
        <begin position="89"/>
        <end position="109"/>
    </location>
</feature>
<sequence length="109" mass="12084">MTDDESKVVQLYCRFEIRVDDPEAVFEAAERELRSADVGWPGEQETLDEAVAELRGDLAQSVAGLVDPDRVLAGVPGLEVRRGRWWAEVGPPSDRFQPGFGSPEEDANR</sequence>
<name>A0ABR6M716_MICEC</name>
<dbReference type="RefSeq" id="WP_184681374.1">
    <property type="nucleotide sequence ID" value="NZ_JACHJC010000001.1"/>
</dbReference>
<protein>
    <submittedName>
        <fullName evidence="2">Uncharacterized protein</fullName>
    </submittedName>
</protein>
<gene>
    <name evidence="2" type="ORF">FHU28_001017</name>
</gene>
<proteinExistence type="predicted"/>
<accession>A0ABR6M716</accession>
<evidence type="ECO:0000313" key="2">
    <source>
        <dbReference type="EMBL" id="MBB5111178.1"/>
    </source>
</evidence>
<dbReference type="GeneID" id="300291612"/>
<dbReference type="Proteomes" id="UP000618986">
    <property type="component" value="Unassembled WGS sequence"/>
</dbReference>
<reference evidence="2 3" key="1">
    <citation type="submission" date="2020-08" db="EMBL/GenBank/DDBJ databases">
        <title>Sequencing the genomes of 1000 actinobacteria strains.</title>
        <authorList>
            <person name="Klenk H.-P."/>
        </authorList>
    </citation>
    <scope>NUCLEOTIDE SEQUENCE [LARGE SCALE GENOMIC DNA]</scope>
    <source>
        <strain evidence="2 3">DSM 43036</strain>
    </source>
</reference>
<evidence type="ECO:0000313" key="3">
    <source>
        <dbReference type="Proteomes" id="UP000618986"/>
    </source>
</evidence>
<comment type="caution">
    <text evidence="2">The sequence shown here is derived from an EMBL/GenBank/DDBJ whole genome shotgun (WGS) entry which is preliminary data.</text>
</comment>
<dbReference type="EMBL" id="JACHJC010000001">
    <property type="protein sequence ID" value="MBB5111178.1"/>
    <property type="molecule type" value="Genomic_DNA"/>
</dbReference>
<keyword evidence="3" id="KW-1185">Reference proteome</keyword>